<dbReference type="GO" id="GO:0015344">
    <property type="term" value="F:siderophore uptake transmembrane transporter activity"/>
    <property type="evidence" value="ECO:0007669"/>
    <property type="project" value="TreeGrafter"/>
</dbReference>
<dbReference type="InterPro" id="IPR010916">
    <property type="entry name" value="TonB_box_CS"/>
</dbReference>
<dbReference type="SUPFAM" id="SSF56935">
    <property type="entry name" value="Porins"/>
    <property type="match status" value="1"/>
</dbReference>
<evidence type="ECO:0000256" key="3">
    <source>
        <dbReference type="ARBA" id="ARBA00022448"/>
    </source>
</evidence>
<sequence>MLSTQFNRDNQHQAIIKPSLLAGCIALALLPSAAFAAPATEETVIVEGSATAPDDGENDYNVTSTSAGTKMQMTQRDIPQSVTIVSQQRMEDQQLQTLGEVMENTLGISKSQADSDRALYYSRGFQIDNYMVDGIPTYFESRWNLGDALSDMALFERVEVVRGATGLMTGTGNPSAAINMVRKHATSREFKGDVSAEYGSWNKERYVADLQSPLTEDGKIRARIVGGYQNNDSWLDRYNSEKTFFSGIVDADLGDLTMLSAGYEYQRIDVNSPTWGGLPRWNTDGSSNSYDRARSTAPDWAYNDKEINKVFMTLKQRFADTWQATLNATHSEVEFDSKMMYVDAYVNKADGMLVGPYSNYGPGFDYVGGTGWNSGKRKVDALDLFADGSYELFGRQHNLMFGGSYSKQNNRYFSSWANIFPDEIGSFYNFNGNFPQTDRSPQSLAQDDTTHMKSLYAATRVTLADPLHLILGARYTK</sequence>
<evidence type="ECO:0000256" key="8">
    <source>
        <dbReference type="ARBA" id="ARBA00023136"/>
    </source>
</evidence>
<evidence type="ECO:0000256" key="11">
    <source>
        <dbReference type="PROSITE-ProRule" id="PRU01360"/>
    </source>
</evidence>
<comment type="similarity">
    <text evidence="2 11 13">Belongs to the TonB-dependent receptor family.</text>
</comment>
<keyword evidence="6 14" id="KW-0732">Signal</keyword>
<proteinExistence type="inferred from homology"/>
<keyword evidence="8 11" id="KW-0472">Membrane</keyword>
<dbReference type="GO" id="GO:0009279">
    <property type="term" value="C:cell outer membrane"/>
    <property type="evidence" value="ECO:0007669"/>
    <property type="project" value="UniProtKB-SubCell"/>
</dbReference>
<evidence type="ECO:0000256" key="14">
    <source>
        <dbReference type="SAM" id="SignalP"/>
    </source>
</evidence>
<dbReference type="FunFam" id="2.170.130.10:FF:000006">
    <property type="entry name" value="FhuE outer membrane receptor"/>
    <property type="match status" value="1"/>
</dbReference>
<protein>
    <submittedName>
        <fullName evidence="17">Ferric-rhodotorulic acid/ferric-coprogen receptor FhuE</fullName>
    </submittedName>
</protein>
<dbReference type="GO" id="GO:0038023">
    <property type="term" value="F:signaling receptor activity"/>
    <property type="evidence" value="ECO:0007669"/>
    <property type="project" value="InterPro"/>
</dbReference>
<dbReference type="InterPro" id="IPR036942">
    <property type="entry name" value="Beta-barrel_TonB_sf"/>
</dbReference>
<gene>
    <name evidence="17" type="primary">fhuE</name>
    <name evidence="17" type="ORF">EPS76_00700</name>
</gene>
<evidence type="ECO:0000256" key="9">
    <source>
        <dbReference type="ARBA" id="ARBA00023170"/>
    </source>
</evidence>
<dbReference type="Pfam" id="PF00593">
    <property type="entry name" value="TonB_dep_Rec_b-barrel"/>
    <property type="match status" value="1"/>
</dbReference>
<feature type="domain" description="TonB-dependent receptor-like beta-barrel" evidence="15">
    <location>
        <begin position="271"/>
        <end position="476"/>
    </location>
</feature>
<keyword evidence="10 11" id="KW-0998">Cell outer membrane</keyword>
<feature type="chain" id="PRO_5019117403" evidence="14">
    <location>
        <begin position="37"/>
        <end position="477"/>
    </location>
</feature>
<reference evidence="17 18" key="1">
    <citation type="submission" date="2019-01" db="EMBL/GenBank/DDBJ databases">
        <title>Genomic analysis of febrile catheter-associated UTI E. coli isolates.</title>
        <authorList>
            <person name="Potter R."/>
            <person name="Zou Z."/>
            <person name="Henderson J."/>
            <person name="Dantas G."/>
        </authorList>
    </citation>
    <scope>NUCLEOTIDE SEQUENCE [LARGE SCALE GENOMIC DNA]</scope>
    <source>
        <strain evidence="17 18">29_CAASB</strain>
    </source>
</reference>
<feature type="non-terminal residue" evidence="17">
    <location>
        <position position="477"/>
    </location>
</feature>
<dbReference type="InterPro" id="IPR000531">
    <property type="entry name" value="Beta-barrel_TonB"/>
</dbReference>
<dbReference type="Gene3D" id="2.170.130.10">
    <property type="entry name" value="TonB-dependent receptor, plug domain"/>
    <property type="match status" value="1"/>
</dbReference>
<comment type="caution">
    <text evidence="17">The sequence shown here is derived from an EMBL/GenBank/DDBJ whole genome shotgun (WGS) entry which is preliminary data.</text>
</comment>
<dbReference type="GO" id="GO:0015891">
    <property type="term" value="P:siderophore transport"/>
    <property type="evidence" value="ECO:0007669"/>
    <property type="project" value="InterPro"/>
</dbReference>
<dbReference type="Pfam" id="PF07715">
    <property type="entry name" value="Plug"/>
    <property type="match status" value="1"/>
</dbReference>
<dbReference type="PROSITE" id="PS52016">
    <property type="entry name" value="TONB_DEPENDENT_REC_3"/>
    <property type="match status" value="1"/>
</dbReference>
<evidence type="ECO:0000256" key="5">
    <source>
        <dbReference type="ARBA" id="ARBA00022692"/>
    </source>
</evidence>
<accession>A0A444RIH2</accession>
<dbReference type="InterPro" id="IPR010105">
    <property type="entry name" value="TonB_sidphr_rcpt"/>
</dbReference>
<keyword evidence="7 12" id="KW-0798">TonB box</keyword>
<dbReference type="InterPro" id="IPR037066">
    <property type="entry name" value="Plug_dom_sf"/>
</dbReference>
<feature type="short sequence motif" description="TonB box" evidence="12">
    <location>
        <begin position="43"/>
        <end position="49"/>
    </location>
</feature>
<dbReference type="PANTHER" id="PTHR32552">
    <property type="entry name" value="FERRICHROME IRON RECEPTOR-RELATED"/>
    <property type="match status" value="1"/>
</dbReference>
<evidence type="ECO:0000256" key="1">
    <source>
        <dbReference type="ARBA" id="ARBA00004571"/>
    </source>
</evidence>
<evidence type="ECO:0000256" key="13">
    <source>
        <dbReference type="RuleBase" id="RU003357"/>
    </source>
</evidence>
<feature type="signal peptide" evidence="14">
    <location>
        <begin position="1"/>
        <end position="36"/>
    </location>
</feature>
<keyword evidence="4 11" id="KW-1134">Transmembrane beta strand</keyword>
<keyword evidence="3 11" id="KW-0813">Transport</keyword>
<name>A0A444RIH2_ECOLX</name>
<evidence type="ECO:0000256" key="6">
    <source>
        <dbReference type="ARBA" id="ARBA00022729"/>
    </source>
</evidence>
<evidence type="ECO:0000313" key="17">
    <source>
        <dbReference type="EMBL" id="RXD18220.1"/>
    </source>
</evidence>
<dbReference type="Proteomes" id="UP000288730">
    <property type="component" value="Unassembled WGS sequence"/>
</dbReference>
<evidence type="ECO:0000256" key="4">
    <source>
        <dbReference type="ARBA" id="ARBA00022452"/>
    </source>
</evidence>
<evidence type="ECO:0000256" key="10">
    <source>
        <dbReference type="ARBA" id="ARBA00023237"/>
    </source>
</evidence>
<dbReference type="NCBIfam" id="NF007447">
    <property type="entry name" value="PRK10003.1"/>
    <property type="match status" value="1"/>
</dbReference>
<evidence type="ECO:0000259" key="16">
    <source>
        <dbReference type="Pfam" id="PF07715"/>
    </source>
</evidence>
<evidence type="ECO:0000256" key="7">
    <source>
        <dbReference type="ARBA" id="ARBA00023077"/>
    </source>
</evidence>
<keyword evidence="9 17" id="KW-0675">Receptor</keyword>
<dbReference type="InterPro" id="IPR039426">
    <property type="entry name" value="TonB-dep_rcpt-like"/>
</dbReference>
<organism evidence="17 18">
    <name type="scientific">Escherichia coli</name>
    <dbReference type="NCBI Taxonomy" id="562"/>
    <lineage>
        <taxon>Bacteria</taxon>
        <taxon>Pseudomonadati</taxon>
        <taxon>Pseudomonadota</taxon>
        <taxon>Gammaproteobacteria</taxon>
        <taxon>Enterobacterales</taxon>
        <taxon>Enterobacteriaceae</taxon>
        <taxon>Escherichia</taxon>
    </lineage>
</organism>
<dbReference type="InterPro" id="IPR012910">
    <property type="entry name" value="Plug_dom"/>
</dbReference>
<evidence type="ECO:0000256" key="12">
    <source>
        <dbReference type="PROSITE-ProRule" id="PRU10143"/>
    </source>
</evidence>
<comment type="subcellular location">
    <subcellularLocation>
        <location evidence="1 11">Cell outer membrane</location>
        <topology evidence="1 11">Multi-pass membrane protein</topology>
    </subcellularLocation>
</comment>
<evidence type="ECO:0000313" key="18">
    <source>
        <dbReference type="Proteomes" id="UP000288730"/>
    </source>
</evidence>
<feature type="domain" description="TonB-dependent receptor plug" evidence="16">
    <location>
        <begin position="75"/>
        <end position="175"/>
    </location>
</feature>
<dbReference type="Gene3D" id="2.40.170.20">
    <property type="entry name" value="TonB-dependent receptor, beta-barrel domain"/>
    <property type="match status" value="1"/>
</dbReference>
<dbReference type="AlphaFoldDB" id="A0A444RIH2"/>
<evidence type="ECO:0000256" key="2">
    <source>
        <dbReference type="ARBA" id="ARBA00009810"/>
    </source>
</evidence>
<dbReference type="PANTHER" id="PTHR32552:SF74">
    <property type="entry name" value="HYDROXAMATE SIDEROPHORE RECEPTOR FHUE"/>
    <property type="match status" value="1"/>
</dbReference>
<dbReference type="PROSITE" id="PS00430">
    <property type="entry name" value="TONB_DEPENDENT_REC_1"/>
    <property type="match status" value="1"/>
</dbReference>
<dbReference type="EMBL" id="SCJN01000002">
    <property type="protein sequence ID" value="RXD18220.1"/>
    <property type="molecule type" value="Genomic_DNA"/>
</dbReference>
<keyword evidence="5 11" id="KW-0812">Transmembrane</keyword>
<dbReference type="NCBIfam" id="TIGR01783">
    <property type="entry name" value="TonB-siderophor"/>
    <property type="match status" value="1"/>
</dbReference>
<evidence type="ECO:0000259" key="15">
    <source>
        <dbReference type="Pfam" id="PF00593"/>
    </source>
</evidence>